<accession>A0A9C7V3T6</accession>
<reference evidence="1" key="2">
    <citation type="submission" date="2022-05" db="EMBL/GenBank/DDBJ databases">
        <authorList>
            <consortium name="NCBI Pathogen Detection Project"/>
        </authorList>
    </citation>
    <scope>NUCLEOTIDE SEQUENCE</scope>
    <source>
        <strain evidence="1">CAV1698</strain>
    </source>
</reference>
<evidence type="ECO:0000313" key="2">
    <source>
        <dbReference type="Proteomes" id="UP000862426"/>
    </source>
</evidence>
<comment type="caution">
    <text evidence="1">The sequence shown here is derived from an EMBL/GenBank/DDBJ whole genome shotgun (WGS) entry which is preliminary data.</text>
</comment>
<protein>
    <submittedName>
        <fullName evidence="1">50S ribosomal protein L13</fullName>
    </submittedName>
</protein>
<gene>
    <name evidence="1" type="ORF">JD854_RS22710</name>
</gene>
<proteinExistence type="predicted"/>
<sequence>MTYKSVKHGLPRSFTRVWVMTDTGRETTGYVKSDGEWHINCERIRATGAKVLRWKEG</sequence>
<dbReference type="RefSeq" id="WP_023300380.1">
    <property type="nucleotide sequence ID" value="NZ_JADAQU010000001.1"/>
</dbReference>
<dbReference type="Proteomes" id="UP000862426">
    <property type="component" value="Unassembled WGS sequence"/>
</dbReference>
<dbReference type="EMBL" id="DACYAJ020000041">
    <property type="protein sequence ID" value="HCD1257857.1"/>
    <property type="molecule type" value="Genomic_DNA"/>
</dbReference>
<keyword evidence="1" id="KW-0689">Ribosomal protein</keyword>
<dbReference type="AlphaFoldDB" id="A0A9C7V3T6"/>
<name>A0A9C7V3T6_CITAM</name>
<dbReference type="GO" id="GO:0005840">
    <property type="term" value="C:ribosome"/>
    <property type="evidence" value="ECO:0007669"/>
    <property type="project" value="UniProtKB-KW"/>
</dbReference>
<reference evidence="1" key="1">
    <citation type="journal article" date="2018" name="Genome Biol.">
        <title>SKESA: strategic k-mer extension for scrupulous assemblies.</title>
        <authorList>
            <person name="Souvorov A."/>
            <person name="Agarwala R."/>
            <person name="Lipman D.J."/>
        </authorList>
    </citation>
    <scope>NUCLEOTIDE SEQUENCE</scope>
    <source>
        <strain evidence="1">CAV1698</strain>
    </source>
</reference>
<evidence type="ECO:0000313" key="1">
    <source>
        <dbReference type="EMBL" id="HCD1257857.1"/>
    </source>
</evidence>
<keyword evidence="1" id="KW-0687">Ribonucleoprotein</keyword>
<organism evidence="1 2">
    <name type="scientific">Citrobacter amalonaticus</name>
    <dbReference type="NCBI Taxonomy" id="35703"/>
    <lineage>
        <taxon>Bacteria</taxon>
        <taxon>Pseudomonadati</taxon>
        <taxon>Pseudomonadota</taxon>
        <taxon>Gammaproteobacteria</taxon>
        <taxon>Enterobacterales</taxon>
        <taxon>Enterobacteriaceae</taxon>
        <taxon>Citrobacter</taxon>
    </lineage>
</organism>